<dbReference type="GO" id="GO:0008234">
    <property type="term" value="F:cysteine-type peptidase activity"/>
    <property type="evidence" value="ECO:0007669"/>
    <property type="project" value="InterPro"/>
</dbReference>
<dbReference type="GO" id="GO:0006508">
    <property type="term" value="P:proteolysis"/>
    <property type="evidence" value="ECO:0007669"/>
    <property type="project" value="InterPro"/>
</dbReference>
<dbReference type="InterPro" id="IPR001769">
    <property type="entry name" value="Gingipain"/>
</dbReference>
<feature type="non-terminal residue" evidence="2">
    <location>
        <position position="282"/>
    </location>
</feature>
<protein>
    <recommendedName>
        <fullName evidence="1">Gingipain domain-containing protein</fullName>
    </recommendedName>
</protein>
<reference evidence="2" key="1">
    <citation type="journal article" date="2014" name="Front. Microbiol.">
        <title>High frequency of phylogenetically diverse reductive dehalogenase-homologous genes in deep subseafloor sedimentary metagenomes.</title>
        <authorList>
            <person name="Kawai M."/>
            <person name="Futagami T."/>
            <person name="Toyoda A."/>
            <person name="Takaki Y."/>
            <person name="Nishi S."/>
            <person name="Hori S."/>
            <person name="Arai W."/>
            <person name="Tsubouchi T."/>
            <person name="Morono Y."/>
            <person name="Uchiyama I."/>
            <person name="Ito T."/>
            <person name="Fujiyama A."/>
            <person name="Inagaki F."/>
            <person name="Takami H."/>
        </authorList>
    </citation>
    <scope>NUCLEOTIDE SEQUENCE</scope>
    <source>
        <strain evidence="2">Expedition CK06-06</strain>
    </source>
</reference>
<comment type="caution">
    <text evidence="2">The sequence shown here is derived from an EMBL/GenBank/DDBJ whole genome shotgun (WGS) entry which is preliminary data.</text>
</comment>
<dbReference type="SUPFAM" id="SSF52129">
    <property type="entry name" value="Caspase-like"/>
    <property type="match status" value="1"/>
</dbReference>
<dbReference type="Gene3D" id="3.40.50.1460">
    <property type="match status" value="1"/>
</dbReference>
<accession>X1CVR8</accession>
<sequence>DPGDIKLKYPCVSDMVDELSSYFAVMGGQPEHLCIVGLFDVIPFGTNKYWGGGTESSVNDGDISNVDDDVWLELATGRVFGENMSFGTLLAARSLTYDDLVSPEWADKSLLMGGGSLHFTRFVGKYLENVGFQPAHVIDREFGHENLPYMQNRSAIAHSWHSTEVSWGWGPNYFIEDLSKPNLDNIFLAPCVAGSGGCTVAGIDIDHRSWDRIIAPKFLRRGAIAYIGSTRPATGVYSILSTEFWNALTAGKTLGQAWKQAQNSQLYLSLVGMGSRDDGNIF</sequence>
<evidence type="ECO:0000259" key="1">
    <source>
        <dbReference type="Pfam" id="PF01364"/>
    </source>
</evidence>
<dbReference type="EMBL" id="BART01025124">
    <property type="protein sequence ID" value="GAG97037.1"/>
    <property type="molecule type" value="Genomic_DNA"/>
</dbReference>
<evidence type="ECO:0000313" key="2">
    <source>
        <dbReference type="EMBL" id="GAG97037.1"/>
    </source>
</evidence>
<dbReference type="InterPro" id="IPR029030">
    <property type="entry name" value="Caspase-like_dom_sf"/>
</dbReference>
<name>X1CVR8_9ZZZZ</name>
<proteinExistence type="predicted"/>
<feature type="non-terminal residue" evidence="2">
    <location>
        <position position="1"/>
    </location>
</feature>
<dbReference type="AlphaFoldDB" id="X1CVR8"/>
<dbReference type="Pfam" id="PF01364">
    <property type="entry name" value="Peptidase_C25"/>
    <property type="match status" value="1"/>
</dbReference>
<feature type="domain" description="Gingipain" evidence="1">
    <location>
        <begin position="32"/>
        <end position="266"/>
    </location>
</feature>
<gene>
    <name evidence="2" type="ORF">S01H4_45171</name>
</gene>
<organism evidence="2">
    <name type="scientific">marine sediment metagenome</name>
    <dbReference type="NCBI Taxonomy" id="412755"/>
    <lineage>
        <taxon>unclassified sequences</taxon>
        <taxon>metagenomes</taxon>
        <taxon>ecological metagenomes</taxon>
    </lineage>
</organism>